<dbReference type="EMBL" id="BNDS01000016">
    <property type="protein sequence ID" value="GHH99910.1"/>
    <property type="molecule type" value="Genomic_DNA"/>
</dbReference>
<comment type="caution">
    <text evidence="1">The sequence shown here is derived from an EMBL/GenBank/DDBJ whole genome shotgun (WGS) entry which is preliminary data.</text>
</comment>
<keyword evidence="2" id="KW-1185">Reference proteome</keyword>
<proteinExistence type="predicted"/>
<dbReference type="RefSeq" id="WP_191274911.1">
    <property type="nucleotide sequence ID" value="NZ_BNDS01000016.1"/>
</dbReference>
<sequence>MKNNLELLEGLLLNDDGLLKSLRMGDGLDKEKANQVYKVLADLAAEWKGQEKIHKKAVDLFIDVYPAMLSSSDYYSDKVANEIMDCCDKIIDLIRDCLSY</sequence>
<evidence type="ECO:0000313" key="2">
    <source>
        <dbReference type="Proteomes" id="UP000637074"/>
    </source>
</evidence>
<name>A0ABQ3NA75_9BACI</name>
<protein>
    <submittedName>
        <fullName evidence="1">Uncharacterized protein</fullName>
    </submittedName>
</protein>
<evidence type="ECO:0000313" key="1">
    <source>
        <dbReference type="EMBL" id="GHH99910.1"/>
    </source>
</evidence>
<organism evidence="1 2">
    <name type="scientific">Neobacillus kokaensis</name>
    <dbReference type="NCBI Taxonomy" id="2759023"/>
    <lineage>
        <taxon>Bacteria</taxon>
        <taxon>Bacillati</taxon>
        <taxon>Bacillota</taxon>
        <taxon>Bacilli</taxon>
        <taxon>Bacillales</taxon>
        <taxon>Bacillaceae</taxon>
        <taxon>Neobacillus</taxon>
    </lineage>
</organism>
<accession>A0ABQ3NA75</accession>
<gene>
    <name evidence="1" type="ORF">AM1BK_34530</name>
</gene>
<dbReference type="Proteomes" id="UP000637074">
    <property type="component" value="Unassembled WGS sequence"/>
</dbReference>
<reference evidence="1 2" key="1">
    <citation type="journal article" date="2022" name="Int. J. Syst. Evol. Microbiol.">
        <title>Neobacillus kokaensis sp. nov., isolated from soil.</title>
        <authorList>
            <person name="Yuki K."/>
            <person name="Matsubara H."/>
            <person name="Yamaguchi S."/>
        </authorList>
    </citation>
    <scope>NUCLEOTIDE SEQUENCE [LARGE SCALE GENOMIC DNA]</scope>
    <source>
        <strain evidence="1 2">LOB 377</strain>
    </source>
</reference>